<feature type="region of interest" description="Disordered" evidence="3">
    <location>
        <begin position="765"/>
        <end position="793"/>
    </location>
</feature>
<feature type="region of interest" description="Disordered" evidence="3">
    <location>
        <begin position="239"/>
        <end position="287"/>
    </location>
</feature>
<feature type="domain" description="SH3" evidence="4">
    <location>
        <begin position="105"/>
        <end position="167"/>
    </location>
</feature>
<feature type="compositionally biased region" description="Low complexity" evidence="3">
    <location>
        <begin position="774"/>
        <end position="793"/>
    </location>
</feature>
<feature type="compositionally biased region" description="Gly residues" evidence="3">
    <location>
        <begin position="462"/>
        <end position="471"/>
    </location>
</feature>
<accession>A0A158R6U4</accession>
<dbReference type="WBParaSite" id="TASK_0000088801-mRNA-1">
    <property type="protein sequence ID" value="TASK_0000088801-mRNA-1"/>
    <property type="gene ID" value="TASK_0000088801"/>
</dbReference>
<dbReference type="InterPro" id="IPR039360">
    <property type="entry name" value="Ras_GTPase"/>
</dbReference>
<dbReference type="Gene3D" id="2.30.30.40">
    <property type="entry name" value="SH3 Domains"/>
    <property type="match status" value="1"/>
</dbReference>
<feature type="compositionally biased region" description="Polar residues" evidence="3">
    <location>
        <begin position="276"/>
        <end position="287"/>
    </location>
</feature>
<dbReference type="SUPFAM" id="SSF50044">
    <property type="entry name" value="SH3-domain"/>
    <property type="match status" value="1"/>
</dbReference>
<keyword evidence="1 2" id="KW-0728">SH3 domain</keyword>
<dbReference type="Proteomes" id="UP000282613">
    <property type="component" value="Unassembled WGS sequence"/>
</dbReference>
<dbReference type="OrthoDB" id="1562946at2759"/>
<dbReference type="InterPro" id="IPR001452">
    <property type="entry name" value="SH3_domain"/>
</dbReference>
<dbReference type="Gene3D" id="3.30.505.10">
    <property type="entry name" value="SH2 domain"/>
    <property type="match status" value="1"/>
</dbReference>
<sequence length="1584" mass="171533">MPARSSNGERQCIVIAGSDGNYLLRLSIYENEETGQISLYYALSFLTSKLVCQHYKLVPRLQSFQLGERLFQCLKCILSRYYQCPLVPGEYLRVPIPPCSPPQEFYARRVRAIRRYEPPCNLRLGCKPGDEFLVVDDESHSDWMLVTSVQTRQSGYLPKFCLEKVYPDIIERLSFFHEDSTSLEHQELLKRNGPFSYLLRLCDSNPGLYTLLVYDGTRILKYKIATSIVWWATPQPHSNTVNNDNGSKSTPTTTASTATSSGDVAEGGNCAEPGTTDDTPNSSASQPFTKPLYKSVVKVRYNKLWYTSVEKVVAAIEAQFNQSNSPYQLSPVELKPVQRTPKVIPSHDSIYMAVSFNRRPPSPHAIVEIHGELSLWVPQKKKWKPLYASLDREQSIITLTDGDKRKPERIDLSRCDFFPVHSLMFDKQHCFGLLLSSTGEREDYVFAVEPPYSYNNPQTITSGGGGGGVGGSVSSPFASTPTPSMSLRLQHSMGSTPVSTTATSAVNNNNSNIATNSSSGSGSGNSNNGGPSTGAAASDLDPQAYAGRSDTSGNVDLVAGLPRFCDFGETTGSTWSKILASTSGGVGSGAGGNGGVGGTAGGPAPIDLAYMRWLKALAAHCRNTRAETAIDADPERRRSERFLLATFFPQLANAKLLPMPPSGRREGGGVFSVMVDGLEIARAYNGATNQTITFEEFPYGYKKVEVTYREDKKKRQPAVLAELQLMSRRQSTLVNSTSNISQPFSPGSSSGLEMALMPGRSRVTAANPLEGTGQPIPSQPSTSQQQQQTLQSKMTLSSTPTPICCFRESVSSQATLIYRELYVLPFQCYDKLRKVITSHLETELVPACTYMWDVLASDQSNFQSSLLLACIESKRHLELIVNLLKAIIPADNPSGAFRSNALGQLIMEQYMNMVCSEWRQKCFRRVFNEIAKGAPSIVGGTGATTASASPPTVVTFAAGTPSTSTTSRVVRFSSSGEKSVLDVEASSSSGSGSCNPPSGSGGVVLSLRTEQFFHGVTVGLCRCVNASELHRVSTCPPQHHREASPVASHSLSQAGSRVDVCSTQAEWHCSLVELLVEDLLEYAKEFPLQIRWIYSELQKCPELKSTNAVWCNLLFLRGICPSICKGSDGLAAESPVRDTKTFTTVAKILITLTSQKRSDNTLPSEVFESCRSKLLNKFAPHVLLSVCAMCAEATGLITVEVEKRRKYVRDLDAIDLQPTPYFNVILASRRSYPFAATLIRELWYRFPKLLLSSSSDVRQKERSRNDWLQQWEDLLAPAAKVSGSWNDIMHETGLRGLGVGWSRTTANSHGSFSELDSPLSTEELNRLEGLYIEEAMRASANSMSRELAQLASYFQLVFMPDSSGGGESTGLNNARTLLNRAQLAVKQKPNVPNLRESLLELSQFTPTTSTSLHYHLHGEGVSVPVSASASATGTVLTSASTAASTATATATTTSVTTVSGTHSRSSGGLMRGLGGIFTSSSSASLPKGSRALNCIFPSLCPLSPTCAPVPPAPAPLAPTPPPRALVLNLLFTPPPPIFPPAAATGAAFAIAIVAVDAAAVVAASSSCPRCSEVFQYTFITANDE</sequence>
<dbReference type="InterPro" id="IPR036028">
    <property type="entry name" value="SH3-like_dom_sf"/>
</dbReference>
<reference evidence="5 6" key="2">
    <citation type="submission" date="2018-11" db="EMBL/GenBank/DDBJ databases">
        <authorList>
            <consortium name="Pathogen Informatics"/>
        </authorList>
    </citation>
    <scope>NUCLEOTIDE SEQUENCE [LARGE SCALE GENOMIC DNA]</scope>
</reference>
<keyword evidence="6" id="KW-1185">Reference proteome</keyword>
<dbReference type="PROSITE" id="PS50002">
    <property type="entry name" value="SH3"/>
    <property type="match status" value="1"/>
</dbReference>
<evidence type="ECO:0000313" key="6">
    <source>
        <dbReference type="Proteomes" id="UP000282613"/>
    </source>
</evidence>
<dbReference type="InterPro" id="IPR036860">
    <property type="entry name" value="SH2_dom_sf"/>
</dbReference>
<evidence type="ECO:0000256" key="1">
    <source>
        <dbReference type="ARBA" id="ARBA00022443"/>
    </source>
</evidence>
<evidence type="ECO:0000313" key="7">
    <source>
        <dbReference type="WBParaSite" id="TASK_0000088801-mRNA-1"/>
    </source>
</evidence>
<feature type="compositionally biased region" description="Low complexity" evidence="3">
    <location>
        <begin position="247"/>
        <end position="261"/>
    </location>
</feature>
<dbReference type="Gene3D" id="1.10.506.10">
    <property type="entry name" value="GTPase Activation - p120gap, domain 1"/>
    <property type="match status" value="2"/>
</dbReference>
<feature type="compositionally biased region" description="Polar residues" evidence="3">
    <location>
        <begin position="476"/>
        <end position="494"/>
    </location>
</feature>
<name>A0A158R6U4_TAEAS</name>
<dbReference type="SUPFAM" id="SSF55550">
    <property type="entry name" value="SH2 domain"/>
    <property type="match status" value="2"/>
</dbReference>
<dbReference type="EMBL" id="UYRS01000150">
    <property type="protein sequence ID" value="VDK22106.1"/>
    <property type="molecule type" value="Genomic_DNA"/>
</dbReference>
<feature type="region of interest" description="Disordered" evidence="3">
    <location>
        <begin position="457"/>
        <end position="548"/>
    </location>
</feature>
<gene>
    <name evidence="5" type="ORF">TASK_LOCUS889</name>
</gene>
<reference evidence="7" key="1">
    <citation type="submission" date="2016-04" db="UniProtKB">
        <authorList>
            <consortium name="WormBaseParasite"/>
        </authorList>
    </citation>
    <scope>IDENTIFICATION</scope>
</reference>
<evidence type="ECO:0000313" key="5">
    <source>
        <dbReference type="EMBL" id="VDK22106.1"/>
    </source>
</evidence>
<organism evidence="7">
    <name type="scientific">Taenia asiatica</name>
    <name type="common">Asian tapeworm</name>
    <dbReference type="NCBI Taxonomy" id="60517"/>
    <lineage>
        <taxon>Eukaryota</taxon>
        <taxon>Metazoa</taxon>
        <taxon>Spiralia</taxon>
        <taxon>Lophotrochozoa</taxon>
        <taxon>Platyhelminthes</taxon>
        <taxon>Cestoda</taxon>
        <taxon>Eucestoda</taxon>
        <taxon>Cyclophyllidea</taxon>
        <taxon>Taeniidae</taxon>
        <taxon>Taenia</taxon>
    </lineage>
</organism>
<dbReference type="InterPro" id="IPR008936">
    <property type="entry name" value="Rho_GTPase_activation_prot"/>
</dbReference>
<protein>
    <submittedName>
        <fullName evidence="7">SH3 domain-containing protein</fullName>
    </submittedName>
</protein>
<dbReference type="SUPFAM" id="SSF48350">
    <property type="entry name" value="GTPase activation domain, GAP"/>
    <property type="match status" value="1"/>
</dbReference>
<proteinExistence type="predicted"/>
<evidence type="ECO:0000256" key="3">
    <source>
        <dbReference type="SAM" id="MobiDB-lite"/>
    </source>
</evidence>
<evidence type="ECO:0000259" key="4">
    <source>
        <dbReference type="PROSITE" id="PS50002"/>
    </source>
</evidence>
<dbReference type="SMART" id="SM00326">
    <property type="entry name" value="SH3"/>
    <property type="match status" value="1"/>
</dbReference>
<dbReference type="PANTHER" id="PTHR10194:SF148">
    <property type="entry name" value="GTPASE-ACTIVATING PROTEIN"/>
    <property type="match status" value="1"/>
</dbReference>
<dbReference type="PANTHER" id="PTHR10194">
    <property type="entry name" value="RAS GTPASE-ACTIVATING PROTEINS"/>
    <property type="match status" value="1"/>
</dbReference>
<dbReference type="STRING" id="60517.A0A158R6U4"/>
<feature type="compositionally biased region" description="Low complexity" evidence="3">
    <location>
        <begin position="495"/>
        <end position="538"/>
    </location>
</feature>
<evidence type="ECO:0000256" key="2">
    <source>
        <dbReference type="PROSITE-ProRule" id="PRU00192"/>
    </source>
</evidence>